<dbReference type="EMBL" id="LXQA011187749">
    <property type="protein sequence ID" value="MCI88233.1"/>
    <property type="molecule type" value="Genomic_DNA"/>
</dbReference>
<evidence type="ECO:0000313" key="2">
    <source>
        <dbReference type="EMBL" id="MCI88233.1"/>
    </source>
</evidence>
<feature type="compositionally biased region" description="Low complexity" evidence="1">
    <location>
        <begin position="53"/>
        <end position="62"/>
    </location>
</feature>
<feature type="non-terminal residue" evidence="2">
    <location>
        <position position="62"/>
    </location>
</feature>
<sequence length="62" mass="6393">TTPQHHQQQGLVTLVSSSPLPTLPLQAQLLPPPPPPLPPPLPLQQPPPPPHAPASSTTPAVS</sequence>
<organism evidence="2 3">
    <name type="scientific">Trifolium medium</name>
    <dbReference type="NCBI Taxonomy" id="97028"/>
    <lineage>
        <taxon>Eukaryota</taxon>
        <taxon>Viridiplantae</taxon>
        <taxon>Streptophyta</taxon>
        <taxon>Embryophyta</taxon>
        <taxon>Tracheophyta</taxon>
        <taxon>Spermatophyta</taxon>
        <taxon>Magnoliopsida</taxon>
        <taxon>eudicotyledons</taxon>
        <taxon>Gunneridae</taxon>
        <taxon>Pentapetalae</taxon>
        <taxon>rosids</taxon>
        <taxon>fabids</taxon>
        <taxon>Fabales</taxon>
        <taxon>Fabaceae</taxon>
        <taxon>Papilionoideae</taxon>
        <taxon>50 kb inversion clade</taxon>
        <taxon>NPAAA clade</taxon>
        <taxon>Hologalegina</taxon>
        <taxon>IRL clade</taxon>
        <taxon>Trifolieae</taxon>
        <taxon>Trifolium</taxon>
    </lineage>
</organism>
<feature type="region of interest" description="Disordered" evidence="1">
    <location>
        <begin position="17"/>
        <end position="62"/>
    </location>
</feature>
<name>A0A392VLA0_9FABA</name>
<keyword evidence="3" id="KW-1185">Reference proteome</keyword>
<dbReference type="Proteomes" id="UP000265520">
    <property type="component" value="Unassembled WGS sequence"/>
</dbReference>
<comment type="caution">
    <text evidence="2">The sequence shown here is derived from an EMBL/GenBank/DDBJ whole genome shotgun (WGS) entry which is preliminary data.</text>
</comment>
<dbReference type="AlphaFoldDB" id="A0A392VLA0"/>
<proteinExistence type="predicted"/>
<feature type="compositionally biased region" description="Low complexity" evidence="1">
    <location>
        <begin position="17"/>
        <end position="29"/>
    </location>
</feature>
<feature type="non-terminal residue" evidence="2">
    <location>
        <position position="1"/>
    </location>
</feature>
<feature type="compositionally biased region" description="Pro residues" evidence="1">
    <location>
        <begin position="30"/>
        <end position="52"/>
    </location>
</feature>
<evidence type="ECO:0000256" key="1">
    <source>
        <dbReference type="SAM" id="MobiDB-lite"/>
    </source>
</evidence>
<reference evidence="2 3" key="1">
    <citation type="journal article" date="2018" name="Front. Plant Sci.">
        <title>Red Clover (Trifolium pratense) and Zigzag Clover (T. medium) - A Picture of Genomic Similarities and Differences.</title>
        <authorList>
            <person name="Dluhosova J."/>
            <person name="Istvanek J."/>
            <person name="Nedelnik J."/>
            <person name="Repkova J."/>
        </authorList>
    </citation>
    <scope>NUCLEOTIDE SEQUENCE [LARGE SCALE GENOMIC DNA]</scope>
    <source>
        <strain evidence="3">cv. 10/8</strain>
        <tissue evidence="2">Leaf</tissue>
    </source>
</reference>
<protein>
    <submittedName>
        <fullName evidence="2">Uncharacterized protein</fullName>
    </submittedName>
</protein>
<evidence type="ECO:0000313" key="3">
    <source>
        <dbReference type="Proteomes" id="UP000265520"/>
    </source>
</evidence>
<accession>A0A392VLA0</accession>